<dbReference type="Proteomes" id="UP000793456">
    <property type="component" value="Chromosome VIII"/>
</dbReference>
<dbReference type="EMBL" id="CM011681">
    <property type="protein sequence ID" value="TMS16708.1"/>
    <property type="molecule type" value="Genomic_DNA"/>
</dbReference>
<proteinExistence type="predicted"/>
<evidence type="ECO:0000313" key="1">
    <source>
        <dbReference type="EMBL" id="TMS16708.1"/>
    </source>
</evidence>
<accession>A0ACD3RB98</accession>
<organism evidence="1 2">
    <name type="scientific">Larimichthys crocea</name>
    <name type="common">Large yellow croaker</name>
    <name type="synonym">Pseudosciaena crocea</name>
    <dbReference type="NCBI Taxonomy" id="215358"/>
    <lineage>
        <taxon>Eukaryota</taxon>
        <taxon>Metazoa</taxon>
        <taxon>Chordata</taxon>
        <taxon>Craniata</taxon>
        <taxon>Vertebrata</taxon>
        <taxon>Euteleostomi</taxon>
        <taxon>Actinopterygii</taxon>
        <taxon>Neopterygii</taxon>
        <taxon>Teleostei</taxon>
        <taxon>Neoteleostei</taxon>
        <taxon>Acanthomorphata</taxon>
        <taxon>Eupercaria</taxon>
        <taxon>Sciaenidae</taxon>
        <taxon>Larimichthys</taxon>
    </lineage>
</organism>
<sequence length="199" mass="23600">MAEELKKEQDSSNMLERMKKNMVSTVKELQVKLDETEQMALKGGKKQLHKLETRVRELQTELMVEQKKSEEYQKGVRRYERKCKELSYQSEEDRKTLLRMQELIDKLQTKVKSYKRVAENAEEQVSCTTVRFRKVQHELDDAEERADIAETTVNKLRIRTREQSKKVALVSRTFQHDLRTPTCFIRVFNVSMCPLQIAE</sequence>
<protein>
    <submittedName>
        <fullName evidence="1">Uncharacterized protein</fullName>
    </submittedName>
</protein>
<keyword evidence="2" id="KW-1185">Reference proteome</keyword>
<evidence type="ECO:0000313" key="2">
    <source>
        <dbReference type="Proteomes" id="UP000793456"/>
    </source>
</evidence>
<reference evidence="1" key="1">
    <citation type="submission" date="2018-11" db="EMBL/GenBank/DDBJ databases">
        <title>The sequence and de novo assembly of Larimichthys crocea genome using PacBio and Hi-C technologies.</title>
        <authorList>
            <person name="Xu P."/>
            <person name="Chen B."/>
            <person name="Zhou Z."/>
            <person name="Ke Q."/>
            <person name="Wu Y."/>
            <person name="Bai H."/>
            <person name="Pu F."/>
        </authorList>
    </citation>
    <scope>NUCLEOTIDE SEQUENCE</scope>
    <source>
        <tissue evidence="1">Muscle</tissue>
    </source>
</reference>
<gene>
    <name evidence="1" type="ORF">E3U43_014001</name>
</gene>
<comment type="caution">
    <text evidence="1">The sequence shown here is derived from an EMBL/GenBank/DDBJ whole genome shotgun (WGS) entry which is preliminary data.</text>
</comment>
<name>A0ACD3RB98_LARCR</name>